<keyword evidence="4" id="KW-1015">Disulfide bond</keyword>
<dbReference type="EMBL" id="CP013389">
    <property type="protein sequence ID" value="AOJ11890.1"/>
    <property type="molecule type" value="Genomic_DNA"/>
</dbReference>
<feature type="binding site" evidence="3">
    <location>
        <position position="94"/>
    </location>
    <ligand>
        <name>Cu cation</name>
        <dbReference type="ChEBI" id="CHEBI:23378"/>
    </ligand>
</feature>
<dbReference type="GO" id="GO:0046872">
    <property type="term" value="F:metal ion binding"/>
    <property type="evidence" value="ECO:0007669"/>
    <property type="project" value="UniProtKB-KW"/>
</dbReference>
<dbReference type="SUPFAM" id="SSF52833">
    <property type="entry name" value="Thioredoxin-like"/>
    <property type="match status" value="1"/>
</dbReference>
<sequence>MRTTIKHTINAVLFIGVAGFAGPAAMHAIAEDAADHADPLAQHHHHMMPGTVRSTVNYSLPPVQLVRDDGKTVSLVEELNDGRPVVLTFIYTSCTTVCPMISKTLEELQSELGSDRDKVHLVSISIDPEEDTPQRLKSYAARFDAGPEWQHYTGTVEASIATQRAFNVYRGDKMNHTPVAFLRAAPGKPWLRIDGFATPTELLSAYRDLVASSE</sequence>
<gene>
    <name evidence="6" type="ORF">WS71_22025</name>
</gene>
<dbReference type="Pfam" id="PF02630">
    <property type="entry name" value="SCO1-SenC"/>
    <property type="match status" value="1"/>
</dbReference>
<accession>A0A1B4G7J1</accession>
<feature type="domain" description="Thioredoxin" evidence="5">
    <location>
        <begin position="54"/>
        <end position="211"/>
    </location>
</feature>
<dbReference type="InterPro" id="IPR013766">
    <property type="entry name" value="Thioredoxin_domain"/>
</dbReference>
<protein>
    <recommendedName>
        <fullName evidence="5">Thioredoxin domain-containing protein</fullName>
    </recommendedName>
</protein>
<evidence type="ECO:0000256" key="4">
    <source>
        <dbReference type="PIRSR" id="PIRSR603782-2"/>
    </source>
</evidence>
<dbReference type="PANTHER" id="PTHR12151:SF25">
    <property type="entry name" value="LINALOOL DEHYDRATASE_ISOMERASE DOMAIN-CONTAINING PROTEIN"/>
    <property type="match status" value="1"/>
</dbReference>
<evidence type="ECO:0000259" key="5">
    <source>
        <dbReference type="PROSITE" id="PS51352"/>
    </source>
</evidence>
<dbReference type="InterPro" id="IPR036249">
    <property type="entry name" value="Thioredoxin-like_sf"/>
</dbReference>
<comment type="similarity">
    <text evidence="1">Belongs to the SCO1/2 family.</text>
</comment>
<evidence type="ECO:0000256" key="3">
    <source>
        <dbReference type="PIRSR" id="PIRSR603782-1"/>
    </source>
</evidence>
<evidence type="ECO:0000256" key="2">
    <source>
        <dbReference type="ARBA" id="ARBA00023008"/>
    </source>
</evidence>
<feature type="binding site" evidence="3">
    <location>
        <position position="98"/>
    </location>
    <ligand>
        <name>Cu cation</name>
        <dbReference type="ChEBI" id="CHEBI:23378"/>
    </ligand>
</feature>
<reference evidence="6 7" key="1">
    <citation type="submission" date="2015-12" db="EMBL/GenBank/DDBJ databases">
        <title>Diversity of Burkholderia near neighbor genomes.</title>
        <authorList>
            <person name="Sahl J."/>
            <person name="Wagner D."/>
            <person name="Keim P."/>
        </authorList>
    </citation>
    <scope>NUCLEOTIDE SEQUENCE [LARGE SCALE GENOMIC DNA]</scope>
    <source>
        <strain evidence="6 7">BDU8</strain>
    </source>
</reference>
<organism evidence="6 7">
    <name type="scientific">Burkholderia mayonis</name>
    <dbReference type="NCBI Taxonomy" id="1385591"/>
    <lineage>
        <taxon>Bacteria</taxon>
        <taxon>Pseudomonadati</taxon>
        <taxon>Pseudomonadota</taxon>
        <taxon>Betaproteobacteria</taxon>
        <taxon>Burkholderiales</taxon>
        <taxon>Burkholderiaceae</taxon>
        <taxon>Burkholderia</taxon>
        <taxon>pseudomallei group</taxon>
    </lineage>
</organism>
<dbReference type="PANTHER" id="PTHR12151">
    <property type="entry name" value="ELECTRON TRANSPORT PROTIN SCO1/SENC FAMILY MEMBER"/>
    <property type="match status" value="1"/>
</dbReference>
<dbReference type="Proteomes" id="UP000067711">
    <property type="component" value="Chromosome 1"/>
</dbReference>
<dbReference type="InterPro" id="IPR003782">
    <property type="entry name" value="SCO1/SenC"/>
</dbReference>
<keyword evidence="2 3" id="KW-0186">Copper</keyword>
<keyword evidence="3" id="KW-0479">Metal-binding</keyword>
<evidence type="ECO:0000256" key="1">
    <source>
        <dbReference type="ARBA" id="ARBA00010996"/>
    </source>
</evidence>
<feature type="disulfide bond" description="Redox-active" evidence="4">
    <location>
        <begin position="94"/>
        <end position="98"/>
    </location>
</feature>
<dbReference type="RefSeq" id="WP_066484101.1">
    <property type="nucleotide sequence ID" value="NZ_CP013389.1"/>
</dbReference>
<name>A0A1B4G7J1_9BURK</name>
<dbReference type="PROSITE" id="PS51352">
    <property type="entry name" value="THIOREDOXIN_2"/>
    <property type="match status" value="1"/>
</dbReference>
<dbReference type="Gene3D" id="3.40.30.10">
    <property type="entry name" value="Glutaredoxin"/>
    <property type="match status" value="1"/>
</dbReference>
<proteinExistence type="inferred from homology"/>
<dbReference type="CDD" id="cd02968">
    <property type="entry name" value="SCO"/>
    <property type="match status" value="1"/>
</dbReference>
<evidence type="ECO:0000313" key="7">
    <source>
        <dbReference type="Proteomes" id="UP000067711"/>
    </source>
</evidence>
<dbReference type="AlphaFoldDB" id="A0A1B4G7J1"/>
<evidence type="ECO:0000313" key="6">
    <source>
        <dbReference type="EMBL" id="AOJ11890.1"/>
    </source>
</evidence>